<evidence type="ECO:0000256" key="1">
    <source>
        <dbReference type="ARBA" id="ARBA00009437"/>
    </source>
</evidence>
<dbReference type="InterPro" id="IPR036390">
    <property type="entry name" value="WH_DNA-bd_sf"/>
</dbReference>
<evidence type="ECO:0000313" key="6">
    <source>
        <dbReference type="EMBL" id="MCC5464611.1"/>
    </source>
</evidence>
<protein>
    <submittedName>
        <fullName evidence="6">LysR family transcriptional regulator</fullName>
    </submittedName>
</protein>
<comment type="caution">
    <text evidence="6">The sequence shown here is derived from an EMBL/GenBank/DDBJ whole genome shotgun (WGS) entry which is preliminary data.</text>
</comment>
<sequence length="297" mass="33334">MELRHLRYFVAVAEELHFTRAAERLNMAQPPLSQQIRQLESELGVQLFQRTKRQVELTAAGKNFLKNVYKILIDLDKTCDSAQRAQKGEIGNIVVGFTGTATYDILPKLLQPYRSEFPFVDISVLQLSTTDQIQSLLNGEINIGILCAPIKNSQLNFEVIHQEPFIIAMPRNHPLASKSGPIEVQEFSKELFIMIPRNSGQIYYDTIINICHNAGFSPNITQEVHELHTSISLVAAGMGVALVPDSIQNLRVRGITYRQLKNSVSTLKTALAWRNDETSPLVHTFIALAKKSIKKLA</sequence>
<dbReference type="EMBL" id="JAJHJB010000004">
    <property type="protein sequence ID" value="MCC5464611.1"/>
    <property type="molecule type" value="Genomic_DNA"/>
</dbReference>
<proteinExistence type="inferred from homology"/>
<dbReference type="PANTHER" id="PTHR30346:SF0">
    <property type="entry name" value="HCA OPERON TRANSCRIPTIONAL ACTIVATOR HCAR"/>
    <property type="match status" value="1"/>
</dbReference>
<evidence type="ECO:0000256" key="4">
    <source>
        <dbReference type="ARBA" id="ARBA00023163"/>
    </source>
</evidence>
<keyword evidence="7" id="KW-1185">Reference proteome</keyword>
<dbReference type="InterPro" id="IPR000847">
    <property type="entry name" value="LysR_HTH_N"/>
</dbReference>
<evidence type="ECO:0000256" key="3">
    <source>
        <dbReference type="ARBA" id="ARBA00023125"/>
    </source>
</evidence>
<dbReference type="PANTHER" id="PTHR30346">
    <property type="entry name" value="TRANSCRIPTIONAL DUAL REGULATOR HCAR-RELATED"/>
    <property type="match status" value="1"/>
</dbReference>
<dbReference type="Gene3D" id="1.10.10.10">
    <property type="entry name" value="Winged helix-like DNA-binding domain superfamily/Winged helix DNA-binding domain"/>
    <property type="match status" value="1"/>
</dbReference>
<dbReference type="PRINTS" id="PR00039">
    <property type="entry name" value="HTHLYSR"/>
</dbReference>
<accession>A0ABS8HN43</accession>
<dbReference type="Proteomes" id="UP001165492">
    <property type="component" value="Unassembled WGS sequence"/>
</dbReference>
<dbReference type="RefSeq" id="WP_229534046.1">
    <property type="nucleotide sequence ID" value="NZ_JAJHJB010000004.1"/>
</dbReference>
<name>A0ABS8HN43_9FIRM</name>
<evidence type="ECO:0000313" key="7">
    <source>
        <dbReference type="Proteomes" id="UP001165492"/>
    </source>
</evidence>
<dbReference type="Pfam" id="PF00126">
    <property type="entry name" value="HTH_1"/>
    <property type="match status" value="1"/>
</dbReference>
<evidence type="ECO:0000259" key="5">
    <source>
        <dbReference type="PROSITE" id="PS50931"/>
    </source>
</evidence>
<organism evidence="6 7">
    <name type="scientific">Pelosinus baikalensis</name>
    <dbReference type="NCBI Taxonomy" id="2892015"/>
    <lineage>
        <taxon>Bacteria</taxon>
        <taxon>Bacillati</taxon>
        <taxon>Bacillota</taxon>
        <taxon>Negativicutes</taxon>
        <taxon>Selenomonadales</taxon>
        <taxon>Sporomusaceae</taxon>
        <taxon>Pelosinus</taxon>
    </lineage>
</organism>
<gene>
    <name evidence="6" type="ORF">LMF89_04430</name>
</gene>
<reference evidence="6" key="1">
    <citation type="submission" date="2021-11" db="EMBL/GenBank/DDBJ databases">
        <title>Description of a new species Pelosinus isolated from the bottom sediments of Lake Baikal.</title>
        <authorList>
            <person name="Zakharyuk A."/>
        </authorList>
    </citation>
    <scope>NUCLEOTIDE SEQUENCE</scope>
    <source>
        <strain evidence="6">Bkl1</strain>
    </source>
</reference>
<keyword evidence="3" id="KW-0238">DNA-binding</keyword>
<dbReference type="PROSITE" id="PS50931">
    <property type="entry name" value="HTH_LYSR"/>
    <property type="match status" value="1"/>
</dbReference>
<dbReference type="Pfam" id="PF03466">
    <property type="entry name" value="LysR_substrate"/>
    <property type="match status" value="1"/>
</dbReference>
<dbReference type="Gene3D" id="3.40.190.10">
    <property type="entry name" value="Periplasmic binding protein-like II"/>
    <property type="match status" value="2"/>
</dbReference>
<dbReference type="InterPro" id="IPR036388">
    <property type="entry name" value="WH-like_DNA-bd_sf"/>
</dbReference>
<keyword evidence="4" id="KW-0804">Transcription</keyword>
<dbReference type="SUPFAM" id="SSF53850">
    <property type="entry name" value="Periplasmic binding protein-like II"/>
    <property type="match status" value="1"/>
</dbReference>
<feature type="domain" description="HTH lysR-type" evidence="5">
    <location>
        <begin position="1"/>
        <end position="58"/>
    </location>
</feature>
<keyword evidence="2" id="KW-0805">Transcription regulation</keyword>
<evidence type="ECO:0000256" key="2">
    <source>
        <dbReference type="ARBA" id="ARBA00023015"/>
    </source>
</evidence>
<dbReference type="InterPro" id="IPR005119">
    <property type="entry name" value="LysR_subst-bd"/>
</dbReference>
<comment type="similarity">
    <text evidence="1">Belongs to the LysR transcriptional regulatory family.</text>
</comment>
<dbReference type="CDD" id="cd08414">
    <property type="entry name" value="PBP2_LTTR_aromatics_like"/>
    <property type="match status" value="1"/>
</dbReference>
<dbReference type="SUPFAM" id="SSF46785">
    <property type="entry name" value="Winged helix' DNA-binding domain"/>
    <property type="match status" value="1"/>
</dbReference>